<evidence type="ECO:0000256" key="1">
    <source>
        <dbReference type="SAM" id="MobiDB-lite"/>
    </source>
</evidence>
<dbReference type="Proteomes" id="UP000001075">
    <property type="component" value="Unassembled WGS sequence"/>
</dbReference>
<reference evidence="2" key="1">
    <citation type="submission" date="2011-08" db="EMBL/GenBank/DDBJ databases">
        <title>The genomic sequence of the Chinese hamster ovary CHO-K1 cell line.</title>
        <authorList>
            <person name="Xu X."/>
            <person name="Nagarajan H."/>
            <person name="Lewis N.E."/>
            <person name="Pan S."/>
            <person name="Cai Z."/>
            <person name="Liu X."/>
            <person name="Chen W."/>
            <person name="Xie M."/>
            <person name="Wang W."/>
            <person name="Hammond S."/>
            <person name="Andersen M.R."/>
            <person name="Neff N."/>
            <person name="Passarelli B."/>
            <person name="Koh W."/>
            <person name="Fan C.H."/>
            <person name="Wang J."/>
            <person name="Gui Y."/>
            <person name="Lee K.H."/>
            <person name="Betenbaugh M.J."/>
            <person name="Quake S.R."/>
            <person name="Famili I."/>
            <person name="Palsson B.O."/>
            <person name="Wang J."/>
        </authorList>
    </citation>
    <scope>NUCLEOTIDE SEQUENCE</scope>
</reference>
<organism evidence="2 3">
    <name type="scientific">Cricetulus griseus</name>
    <name type="common">Chinese hamster</name>
    <name type="synonym">Cricetulus barabensis griseus</name>
    <dbReference type="NCBI Taxonomy" id="10029"/>
    <lineage>
        <taxon>Eukaryota</taxon>
        <taxon>Metazoa</taxon>
        <taxon>Chordata</taxon>
        <taxon>Craniata</taxon>
        <taxon>Vertebrata</taxon>
        <taxon>Euteleostomi</taxon>
        <taxon>Mammalia</taxon>
        <taxon>Eutheria</taxon>
        <taxon>Euarchontoglires</taxon>
        <taxon>Glires</taxon>
        <taxon>Rodentia</taxon>
        <taxon>Myomorpha</taxon>
        <taxon>Muroidea</taxon>
        <taxon>Cricetidae</taxon>
        <taxon>Cricetinae</taxon>
        <taxon>Cricetulus</taxon>
    </lineage>
</organism>
<feature type="region of interest" description="Disordered" evidence="1">
    <location>
        <begin position="1"/>
        <end position="30"/>
    </location>
</feature>
<protein>
    <submittedName>
        <fullName evidence="2">Uncharacterized protein</fullName>
    </submittedName>
</protein>
<name>G3HEZ2_CRIGR</name>
<proteinExistence type="predicted"/>
<dbReference type="EMBL" id="JH000323">
    <property type="protein sequence ID" value="EGW06689.1"/>
    <property type="molecule type" value="Genomic_DNA"/>
</dbReference>
<dbReference type="InParanoid" id="G3HEZ2"/>
<sequence>MLRTAPRARSWGGKAGKRLPGQGCGPNHGPSRASPCTLFAGALGDLWGRGTQEIQLKALAVVLGHACLLAGGDGQPVSQFILDGKQKKEVWKEEEEERPVIRWFCRRHPLPSSKTYLNMSPGARMADETPTYCPLISTYDTQINKNAV</sequence>
<evidence type="ECO:0000313" key="2">
    <source>
        <dbReference type="EMBL" id="EGW06689.1"/>
    </source>
</evidence>
<accession>G3HEZ2</accession>
<dbReference type="AlphaFoldDB" id="G3HEZ2"/>
<evidence type="ECO:0000313" key="3">
    <source>
        <dbReference type="Proteomes" id="UP000001075"/>
    </source>
</evidence>
<gene>
    <name evidence="2" type="ORF">I79_009143</name>
</gene>